<accession>A0A763VWI2</accession>
<reference evidence="3" key="1">
    <citation type="journal article" date="2018" name="Genome Biol.">
        <title>SKESA: strategic k-mer extension for scrupulous assemblies.</title>
        <authorList>
            <person name="Souvorov A."/>
            <person name="Agarwala R."/>
            <person name="Lipman D.J."/>
        </authorList>
    </citation>
    <scope>NUCLEOTIDE SEQUENCE</scope>
    <source>
        <strain evidence="3">MA.BM_SE06/8</strain>
    </source>
</reference>
<dbReference type="EMBL" id="DAAYKZ010000032">
    <property type="protein sequence ID" value="HAG4654610.1"/>
    <property type="molecule type" value="Genomic_DNA"/>
</dbReference>
<dbReference type="Pfam" id="PF01478">
    <property type="entry name" value="Peptidase_A24"/>
    <property type="match status" value="1"/>
</dbReference>
<feature type="transmembrane region" description="Helical" evidence="1">
    <location>
        <begin position="127"/>
        <end position="144"/>
    </location>
</feature>
<keyword evidence="1" id="KW-0812">Transmembrane</keyword>
<name>A0A763VWI2_SALER</name>
<reference evidence="3" key="2">
    <citation type="submission" date="2020-02" db="EMBL/GenBank/DDBJ databases">
        <authorList>
            <consortium name="NCBI Pathogen Detection Project"/>
        </authorList>
    </citation>
    <scope>NUCLEOTIDE SEQUENCE</scope>
    <source>
        <strain evidence="3">MA.BM_SE06/8</strain>
    </source>
</reference>
<gene>
    <name evidence="3" type="ORF">G8382_004588</name>
</gene>
<dbReference type="Gene3D" id="1.20.120.1220">
    <property type="match status" value="1"/>
</dbReference>
<organism evidence="3">
    <name type="scientific">Salmonella enterica</name>
    <name type="common">Salmonella choleraesuis</name>
    <dbReference type="NCBI Taxonomy" id="28901"/>
    <lineage>
        <taxon>Bacteria</taxon>
        <taxon>Pseudomonadati</taxon>
        <taxon>Pseudomonadota</taxon>
        <taxon>Gammaproteobacteria</taxon>
        <taxon>Enterobacterales</taxon>
        <taxon>Enterobacteriaceae</taxon>
        <taxon>Salmonella</taxon>
    </lineage>
</organism>
<evidence type="ECO:0000313" key="3">
    <source>
        <dbReference type="EMBL" id="HAG4654610.1"/>
    </source>
</evidence>
<feature type="domain" description="Prepilin type IV endopeptidase peptidase" evidence="2">
    <location>
        <begin position="79"/>
        <end position="183"/>
    </location>
</feature>
<dbReference type="GO" id="GO:0016020">
    <property type="term" value="C:membrane"/>
    <property type="evidence" value="ECO:0007669"/>
    <property type="project" value="InterPro"/>
</dbReference>
<comment type="caution">
    <text evidence="3">The sequence shown here is derived from an EMBL/GenBank/DDBJ whole genome shotgun (WGS) entry which is preliminary data.</text>
</comment>
<proteinExistence type="predicted"/>
<protein>
    <submittedName>
        <fullName evidence="3">Prepilin peptidase</fullName>
    </submittedName>
</protein>
<keyword evidence="1" id="KW-0472">Membrane</keyword>
<feature type="transmembrane region" description="Helical" evidence="1">
    <location>
        <begin position="197"/>
        <end position="216"/>
    </location>
</feature>
<evidence type="ECO:0000259" key="2">
    <source>
        <dbReference type="Pfam" id="PF01478"/>
    </source>
</evidence>
<keyword evidence="1" id="KW-1133">Transmembrane helix</keyword>
<dbReference type="GO" id="GO:0004190">
    <property type="term" value="F:aspartic-type endopeptidase activity"/>
    <property type="evidence" value="ECO:0007669"/>
    <property type="project" value="InterPro"/>
</dbReference>
<dbReference type="InterPro" id="IPR000045">
    <property type="entry name" value="Prepilin_IV_endopep_pep"/>
</dbReference>
<evidence type="ECO:0000256" key="1">
    <source>
        <dbReference type="SAM" id="Phobius"/>
    </source>
</evidence>
<dbReference type="AlphaFoldDB" id="A0A763VWI2"/>
<sequence length="217" mass="23127">MMPVSPGSLMLAGLVFGLSVLLFQCVSVRWRGDLCGIDPAECWQAGSAAMAVMAHSALVTFCCLVPSEGDVYRTAGVVLLSLFLLRLTLTDLMTGLLPREMTVSCLLAGLLFATGSGELAGHILAALALWLLLATARSIAGWFYRTEALGLGDVWMGSALGAWLGFFPAVTALLMAWSGCLLWMLLSGTRKTALGPWMSYSAQAVVLLTFIEPFVAW</sequence>
<feature type="transmembrane region" description="Helical" evidence="1">
    <location>
        <begin position="164"/>
        <end position="185"/>
    </location>
</feature>